<evidence type="ECO:0000256" key="1">
    <source>
        <dbReference type="SAM" id="Coils"/>
    </source>
</evidence>
<feature type="compositionally biased region" description="Polar residues" evidence="2">
    <location>
        <begin position="752"/>
        <end position="762"/>
    </location>
</feature>
<feature type="compositionally biased region" description="Low complexity" evidence="2">
    <location>
        <begin position="691"/>
        <end position="708"/>
    </location>
</feature>
<organism evidence="3 4">
    <name type="scientific">Cylicocyclus nassatus</name>
    <name type="common">Nematode worm</name>
    <dbReference type="NCBI Taxonomy" id="53992"/>
    <lineage>
        <taxon>Eukaryota</taxon>
        <taxon>Metazoa</taxon>
        <taxon>Ecdysozoa</taxon>
        <taxon>Nematoda</taxon>
        <taxon>Chromadorea</taxon>
        <taxon>Rhabditida</taxon>
        <taxon>Rhabditina</taxon>
        <taxon>Rhabditomorpha</taxon>
        <taxon>Strongyloidea</taxon>
        <taxon>Strongylidae</taxon>
        <taxon>Cylicocyclus</taxon>
    </lineage>
</organism>
<sequence>MAQQIIIKRAYFDNIKLTIDAINEFFSSQFKTKNFPSIESDTDVDVVIGNIVELLNHVEPSWVDNPDKVDAAVESINESLEENEVQSIEDSPIYDRIYAYIGYKVLQFISDNFDGFSTLLNGIYTFDMFMDPSKYQNVIEKFSLPINLSEITHPLPNNDDIHLFSIEAYVNGIFSNKEYINTGSLVKEDEITRMHDYRRLDKAEIVVDDRSDEESVEESYHMEQSTINFFLEDKPKHIKYDSAKDKFIISQQLKNCINSVVSAIEKCDSTDELKRLFLNEEEFKNDTKVVMLANKYSALIPLLVFNNPRKFCVDGKEIENLQNFIKSYDSIKEKNKGAQRYFNYDIFSTFKVDKEGTIRFLRDFMTCELYNNQESAITNNTLMTIFNIFDSRIYYDRLYNLIPDGTKKSKYPSEDAFVKKARARLNKTSHSANVYNEKPDTTETIKDDKQVQEFVYKTMRQLGDCSLTDMSNVEMYSEMVNAEISNIGNMMYNNGISLVAMNHIIQEMEMGDIPDYMKERLDISDKKADDITVSPADDVGLPPLDNQDPDPNADADAPVPENSFDDLATSIDNKINSFDGQGRNVDGMLGSGYEARKEPSDGKVVYNVTNNYNYQNSFNKNSGNTMNDSSQGKTVNISNKDSNNDSSVTTVHGGQPTAPKVPEIEKPAEPEIPNIPEPEQPKNDNIENVETPQNDDNNTLTNNSNNNNEHVDDTIASTDVSDTEDIGDNGEIPFGFDLDSSEDKTEEEYPSEDSSNNDKFSNGMSVNEFFSFLEAAEPLSDNMDGVTNQQAEMPEEDPATKVLDKDRERQNKVNKAKNKVHAKLQPAIRAKRWLSRTIDSLIKRDENQVKREILENHDYRHSLHKAARFAIKSGAIAIAFTINGYIGSAVLVSTIAKEVDKKERLAKEVQEEFAAEIEIIKDKIELAERNHDNKTKWKLMRLKSKMENMMAKNDIQSRRCADDMDRETNFFLYIMEAETELASFDGGDDMSTSADPPPDDSAPPSDDGADNPPDLATDDAGDGMSSFDGSDTGDMGDEGGNNTADEDGNKEDESMSDKANNMLNQKLYEQLCARNDEIDNIIESLQALTPVLPHDVITENEKHISRLKAALNKSKDYSISKRKIAMAYGISKNHGTWFQEQQSMINSATEKELAALQDGFDTHFQEAATAVKQKFNGVNVIKDFKKMMDNPVIMQEYKTELLNPILNELRNYPTTDECERVHMESVADQLENAWDEGVKSFMIQESYNVANYLPLSTLDFPALIKQYIRFLGKDLIPVQTANSTNIEQRIFTKYLVNNQTGEEYETPAIYFKKDEDGNPLWKKLFNAGKGIRINDKQPLTLATIQAAKNKKFSMFKWLLDDEGQPYDMETAGAKTLRTRLSYDFNINFVEVTIANTGEDAKDYYVALAEEPSDWESDKTSYFKTSGTNLYVPVEEDDAFKANGTIFKMISSGTEATLKVKLPGGGIGIDVQNGGVFLNGGITEDRELPVVNNVTNKPTGQTVKFSDRVSGVVDFIKGTVTAYIMWCCNREYPEIRKFLISDGCRFQLPFTVEDFAEANASLNFNLYSRLVQELVSAQEMFEDESILEYLDEDFDKNDGAENDVFALESYVHTEYVDLSPTALSPNFAGDPWEYRTNAIHNAIESVIYELCDKGKYDNLGFVIYCNPKAARLLNKFTTWTVQKSTEIGGVQMNHAFGVLTDTSTPIRVVASNRVDAYITIPAYQEGHTEGQVSKEYFYKIVAYPMDKFHITYKHLRFARHLTNSPENAAYADAQNPGGAAMVVTTSSQYSALIPL</sequence>
<feature type="region of interest" description="Disordered" evidence="2">
    <location>
        <begin position="532"/>
        <end position="565"/>
    </location>
</feature>
<feature type="region of interest" description="Disordered" evidence="2">
    <location>
        <begin position="617"/>
        <end position="762"/>
    </location>
</feature>
<comment type="caution">
    <text evidence="3">The sequence shown here is derived from an EMBL/GenBank/DDBJ whole genome shotgun (WGS) entry which is preliminary data.</text>
</comment>
<protein>
    <submittedName>
        <fullName evidence="3">Uncharacterized protein</fullName>
    </submittedName>
</protein>
<accession>A0AA36GYK9</accession>
<reference evidence="3" key="1">
    <citation type="submission" date="2023-07" db="EMBL/GenBank/DDBJ databases">
        <authorList>
            <consortium name="CYATHOMIX"/>
        </authorList>
    </citation>
    <scope>NUCLEOTIDE SEQUENCE</scope>
    <source>
        <strain evidence="3">N/A</strain>
    </source>
</reference>
<evidence type="ECO:0000313" key="3">
    <source>
        <dbReference type="EMBL" id="CAJ0600733.1"/>
    </source>
</evidence>
<feature type="compositionally biased region" description="Polar residues" evidence="2">
    <location>
        <begin position="622"/>
        <end position="635"/>
    </location>
</feature>
<dbReference type="Proteomes" id="UP001176961">
    <property type="component" value="Unassembled WGS sequence"/>
</dbReference>
<gene>
    <name evidence="3" type="ORF">CYNAS_LOCUS12716</name>
</gene>
<name>A0AA36GYK9_CYLNA</name>
<keyword evidence="1" id="KW-0175">Coiled coil</keyword>
<feature type="compositionally biased region" description="Low complexity" evidence="2">
    <location>
        <begin position="1002"/>
        <end position="1014"/>
    </location>
</feature>
<evidence type="ECO:0000313" key="4">
    <source>
        <dbReference type="Proteomes" id="UP001176961"/>
    </source>
</evidence>
<keyword evidence="4" id="KW-1185">Reference proteome</keyword>
<feature type="coiled-coil region" evidence="1">
    <location>
        <begin position="892"/>
        <end position="959"/>
    </location>
</feature>
<feature type="compositionally biased region" description="Low complexity" evidence="2">
    <location>
        <begin position="636"/>
        <end position="647"/>
    </location>
</feature>
<proteinExistence type="predicted"/>
<evidence type="ECO:0000256" key="2">
    <source>
        <dbReference type="SAM" id="MobiDB-lite"/>
    </source>
</evidence>
<feature type="region of interest" description="Disordered" evidence="2">
    <location>
        <begin position="984"/>
        <end position="1056"/>
    </location>
</feature>
<feature type="non-terminal residue" evidence="3">
    <location>
        <position position="1"/>
    </location>
</feature>
<dbReference type="EMBL" id="CATQJL010000269">
    <property type="protein sequence ID" value="CAJ0600733.1"/>
    <property type="molecule type" value="Genomic_DNA"/>
</dbReference>